<keyword evidence="3" id="KW-1185">Reference proteome</keyword>
<organism evidence="2 3">
    <name type="scientific">Dyella caseinilytica</name>
    <dbReference type="NCBI Taxonomy" id="1849581"/>
    <lineage>
        <taxon>Bacteria</taxon>
        <taxon>Pseudomonadati</taxon>
        <taxon>Pseudomonadota</taxon>
        <taxon>Gammaproteobacteria</taxon>
        <taxon>Lysobacterales</taxon>
        <taxon>Rhodanobacteraceae</taxon>
        <taxon>Dyella</taxon>
    </lineage>
</organism>
<name>A0ABX7GRG2_9GAMM</name>
<dbReference type="EMBL" id="CP064030">
    <property type="protein sequence ID" value="QRN52407.1"/>
    <property type="molecule type" value="Genomic_DNA"/>
</dbReference>
<evidence type="ECO:0000313" key="2">
    <source>
        <dbReference type="EMBL" id="QRN52407.1"/>
    </source>
</evidence>
<keyword evidence="1" id="KW-0732">Signal</keyword>
<evidence type="ECO:0000256" key="1">
    <source>
        <dbReference type="SAM" id="SignalP"/>
    </source>
</evidence>
<dbReference type="RefSeq" id="WP_188799655.1">
    <property type="nucleotide sequence ID" value="NZ_BMIZ01000002.1"/>
</dbReference>
<reference evidence="2 3" key="1">
    <citation type="submission" date="2020-10" db="EMBL/GenBank/DDBJ databases">
        <title>Phylogeny of dyella-like bacteria.</title>
        <authorList>
            <person name="Fu J."/>
        </authorList>
    </citation>
    <scope>NUCLEOTIDE SEQUENCE [LARGE SCALE GENOMIC DNA]</scope>
    <source>
        <strain evidence="2 3">DHOB09</strain>
    </source>
</reference>
<dbReference type="Proteomes" id="UP000663181">
    <property type="component" value="Chromosome"/>
</dbReference>
<gene>
    <name evidence="2" type="ORF">ISN74_13065</name>
</gene>
<proteinExistence type="predicted"/>
<sequence length="149" mass="14786">MKTGTLLAALMALGVAGGAQAQTASTSAGLGQAWPNTADVSAAPNWHVYVFHMHGIKYVQVNDLSGIVHAAIGTANGTTIVLPIGVDAQNVVTTGTAASSSAETVYQDATTTVTATPQASGATTFTVAKALNSCPQLQCSGPGVTSSVP</sequence>
<accession>A0ABX7GRG2</accession>
<evidence type="ECO:0000313" key="3">
    <source>
        <dbReference type="Proteomes" id="UP000663181"/>
    </source>
</evidence>
<protein>
    <submittedName>
        <fullName evidence="2">Uncharacterized protein</fullName>
    </submittedName>
</protein>
<feature type="chain" id="PRO_5045462610" evidence="1">
    <location>
        <begin position="22"/>
        <end position="149"/>
    </location>
</feature>
<feature type="signal peptide" evidence="1">
    <location>
        <begin position="1"/>
        <end position="21"/>
    </location>
</feature>